<dbReference type="EMBL" id="VRTY01000015">
    <property type="protein sequence ID" value="TXK49818.1"/>
    <property type="molecule type" value="Genomic_DNA"/>
</dbReference>
<dbReference type="AlphaFoldDB" id="A0A5C8KBE0"/>
<gene>
    <name evidence="2" type="ORF">FVR03_05710</name>
</gene>
<feature type="compositionally biased region" description="Basic and acidic residues" evidence="1">
    <location>
        <begin position="22"/>
        <end position="34"/>
    </location>
</feature>
<accession>A0A5C8KBE0</accession>
<feature type="compositionally biased region" description="Polar residues" evidence="1">
    <location>
        <begin position="36"/>
        <end position="46"/>
    </location>
</feature>
<sequence length="168" mass="18973">MELHKPTVDFGKVLSQLLPGSERQEYGNADEKKNKAQPNYSNQKSLQKGKGGNMFKGLTLESETLDGLLEDKSETKNKEKKGKMRELAFGICKLFLKRQLPYLHMILLPKAPNKRQHSHEFNKIQLSQTGYQPLTNTFESRLELNSTNQKLAPAACASATLYLPIRAP</sequence>
<protein>
    <submittedName>
        <fullName evidence="2">Uncharacterized protein</fullName>
    </submittedName>
</protein>
<reference evidence="2 3" key="1">
    <citation type="submission" date="2019-08" db="EMBL/GenBank/DDBJ databases">
        <authorList>
            <person name="Shi S."/>
        </authorList>
    </citation>
    <scope>NUCLEOTIDE SEQUENCE [LARGE SCALE GENOMIC DNA]</scope>
    <source>
        <strain evidence="2 3">GY10130</strain>
    </source>
</reference>
<evidence type="ECO:0000313" key="3">
    <source>
        <dbReference type="Proteomes" id="UP000321926"/>
    </source>
</evidence>
<proteinExistence type="predicted"/>
<organism evidence="2 3">
    <name type="scientific">Pontibacter qinzhouensis</name>
    <dbReference type="NCBI Taxonomy" id="2603253"/>
    <lineage>
        <taxon>Bacteria</taxon>
        <taxon>Pseudomonadati</taxon>
        <taxon>Bacteroidota</taxon>
        <taxon>Cytophagia</taxon>
        <taxon>Cytophagales</taxon>
        <taxon>Hymenobacteraceae</taxon>
        <taxon>Pontibacter</taxon>
    </lineage>
</organism>
<comment type="caution">
    <text evidence="2">The sequence shown here is derived from an EMBL/GenBank/DDBJ whole genome shotgun (WGS) entry which is preliminary data.</text>
</comment>
<keyword evidence="3" id="KW-1185">Reference proteome</keyword>
<dbReference type="Proteomes" id="UP000321926">
    <property type="component" value="Unassembled WGS sequence"/>
</dbReference>
<dbReference type="RefSeq" id="WP_147920775.1">
    <property type="nucleotide sequence ID" value="NZ_VRTY01000015.1"/>
</dbReference>
<feature type="region of interest" description="Disordered" evidence="1">
    <location>
        <begin position="19"/>
        <end position="54"/>
    </location>
</feature>
<evidence type="ECO:0000313" key="2">
    <source>
        <dbReference type="EMBL" id="TXK49818.1"/>
    </source>
</evidence>
<evidence type="ECO:0000256" key="1">
    <source>
        <dbReference type="SAM" id="MobiDB-lite"/>
    </source>
</evidence>
<name>A0A5C8KBE0_9BACT</name>